<keyword evidence="3" id="KW-1185">Reference proteome</keyword>
<dbReference type="AlphaFoldDB" id="A0A9N9CBE7"/>
<feature type="compositionally biased region" description="Basic and acidic residues" evidence="1">
    <location>
        <begin position="12"/>
        <end position="21"/>
    </location>
</feature>
<feature type="compositionally biased region" description="Basic residues" evidence="1">
    <location>
        <begin position="1"/>
        <end position="11"/>
    </location>
</feature>
<organism evidence="2 3">
    <name type="scientific">Paraglomus occultum</name>
    <dbReference type="NCBI Taxonomy" id="144539"/>
    <lineage>
        <taxon>Eukaryota</taxon>
        <taxon>Fungi</taxon>
        <taxon>Fungi incertae sedis</taxon>
        <taxon>Mucoromycota</taxon>
        <taxon>Glomeromycotina</taxon>
        <taxon>Glomeromycetes</taxon>
        <taxon>Paraglomerales</taxon>
        <taxon>Paraglomeraceae</taxon>
        <taxon>Paraglomus</taxon>
    </lineage>
</organism>
<name>A0A9N9CBE7_9GLOM</name>
<proteinExistence type="predicted"/>
<dbReference type="OrthoDB" id="2246451at2759"/>
<dbReference type="EMBL" id="CAJVPJ010001600">
    <property type="protein sequence ID" value="CAG8597365.1"/>
    <property type="molecule type" value="Genomic_DNA"/>
</dbReference>
<feature type="region of interest" description="Disordered" evidence="1">
    <location>
        <begin position="1"/>
        <end position="21"/>
    </location>
</feature>
<reference evidence="2" key="1">
    <citation type="submission" date="2021-06" db="EMBL/GenBank/DDBJ databases">
        <authorList>
            <person name="Kallberg Y."/>
            <person name="Tangrot J."/>
            <person name="Rosling A."/>
        </authorList>
    </citation>
    <scope>NUCLEOTIDE SEQUENCE</scope>
    <source>
        <strain evidence="2">IA702</strain>
    </source>
</reference>
<feature type="non-terminal residue" evidence="2">
    <location>
        <position position="500"/>
    </location>
</feature>
<dbReference type="Proteomes" id="UP000789572">
    <property type="component" value="Unassembled WGS sequence"/>
</dbReference>
<gene>
    <name evidence="2" type="ORF">POCULU_LOCUS7283</name>
</gene>
<evidence type="ECO:0000313" key="3">
    <source>
        <dbReference type="Proteomes" id="UP000789572"/>
    </source>
</evidence>
<protein>
    <submittedName>
        <fullName evidence="2">6031_t:CDS:1</fullName>
    </submittedName>
</protein>
<accession>A0A9N9CBE7</accession>
<evidence type="ECO:0000256" key="1">
    <source>
        <dbReference type="SAM" id="MobiDB-lite"/>
    </source>
</evidence>
<evidence type="ECO:0000313" key="2">
    <source>
        <dbReference type="EMBL" id="CAG8597365.1"/>
    </source>
</evidence>
<sequence>EDLLQHAKKNNKHFDRAGGSRKDGTALDPVLCKHLVNCLLEYSKIIDNADKSQTELHNHYRRDRASHNLADYCGVGTTSLDQAIINESVNSITQFLDMMEQNSRVLSPECLKKVSEKCIPMLGDARFLNLIGRVIRAATCSVFEDKMALSETFIEELIYYKHESFESLDDEAKFGVWACFPAAAEFEIMNLFQGFLSTSDQAYVSPWQIRKSLRASPFIRGIFARPRLLHISIEILVNILNEMEDWRVVRLAGYLVECIFDRSIATGGSLVSESSTDSLDILIGYISREEPNVRTISKVNAIRNNISLECRPAEIYKRKQCVWLLLMSLNKWRYWIIRTIFDRNSFPRVVDLEPLISYIIWLSYPQRESACLDTMNVIGDIISYLREWLCIGGNDYGPIISYLNRYKHIFRNNNLLADLSLGLWSAVGSSQLLEALIKPCIAASDRVSTQTGGSSHVNLTALAIILDYLHDNQFLATDDWYLGEFTKNLEEGYRLFLSQP</sequence>
<comment type="caution">
    <text evidence="2">The sequence shown here is derived from an EMBL/GenBank/DDBJ whole genome shotgun (WGS) entry which is preliminary data.</text>
</comment>